<proteinExistence type="predicted"/>
<evidence type="ECO:0000313" key="2">
    <source>
        <dbReference type="Proteomes" id="UP001372834"/>
    </source>
</evidence>
<sequence>MGVISVKCRKCRHLLFLHPEITLLNGHSVSPTELSVKYVDCSTIQEDNLWFLQDTNLPSWISDVVNKSFNSLYSYRPIGQRERFAVPIAREGWAHLILCLEINANVQVIYYHLCIL</sequence>
<accession>A0AAN8P261</accession>
<dbReference type="Proteomes" id="UP001372834">
    <property type="component" value="Unassembled WGS sequence"/>
</dbReference>
<evidence type="ECO:0000313" key="1">
    <source>
        <dbReference type="EMBL" id="KAK6639309.1"/>
    </source>
</evidence>
<protein>
    <submittedName>
        <fullName evidence="1">Uncharacterized protein</fullName>
    </submittedName>
</protein>
<comment type="caution">
    <text evidence="1">The sequence shown here is derived from an EMBL/GenBank/DDBJ whole genome shotgun (WGS) entry which is preliminary data.</text>
</comment>
<dbReference type="AlphaFoldDB" id="A0AAN8P261"/>
<name>A0AAN8P261_POLSC</name>
<dbReference type="EMBL" id="JAWJWE010000003">
    <property type="protein sequence ID" value="KAK6639309.1"/>
    <property type="molecule type" value="Genomic_DNA"/>
</dbReference>
<gene>
    <name evidence="1" type="ORF">RUM43_007581</name>
</gene>
<organism evidence="1 2">
    <name type="scientific">Polyplax serrata</name>
    <name type="common">Common mouse louse</name>
    <dbReference type="NCBI Taxonomy" id="468196"/>
    <lineage>
        <taxon>Eukaryota</taxon>
        <taxon>Metazoa</taxon>
        <taxon>Ecdysozoa</taxon>
        <taxon>Arthropoda</taxon>
        <taxon>Hexapoda</taxon>
        <taxon>Insecta</taxon>
        <taxon>Pterygota</taxon>
        <taxon>Neoptera</taxon>
        <taxon>Paraneoptera</taxon>
        <taxon>Psocodea</taxon>
        <taxon>Troctomorpha</taxon>
        <taxon>Phthiraptera</taxon>
        <taxon>Anoplura</taxon>
        <taxon>Polyplacidae</taxon>
        <taxon>Polyplax</taxon>
    </lineage>
</organism>
<reference evidence="1 2" key="1">
    <citation type="submission" date="2023-10" db="EMBL/GenBank/DDBJ databases">
        <title>Genomes of two closely related lineages of the louse Polyplax serrata with different host specificities.</title>
        <authorList>
            <person name="Martinu J."/>
            <person name="Tarabai H."/>
            <person name="Stefka J."/>
            <person name="Hypsa V."/>
        </authorList>
    </citation>
    <scope>NUCLEOTIDE SEQUENCE [LARGE SCALE GENOMIC DNA]</scope>
    <source>
        <strain evidence="1">HR10_N</strain>
    </source>
</reference>